<evidence type="ECO:0000313" key="1">
    <source>
        <dbReference type="EMBL" id="WOB48867.1"/>
    </source>
</evidence>
<evidence type="ECO:0000313" key="2">
    <source>
        <dbReference type="Proteomes" id="UP001302716"/>
    </source>
</evidence>
<name>A0AAU0B7J0_9XANT</name>
<protein>
    <submittedName>
        <fullName evidence="1">Uncharacterized protein</fullName>
    </submittedName>
</protein>
<reference evidence="1 2" key="1">
    <citation type="submission" date="2022-08" db="EMBL/GenBank/DDBJ databases">
        <title>Whole genome sequencing-based tracing of a 2022 introduction and outbreak of Xanthomonas hortorum pv. pelargonii.</title>
        <authorList>
            <person name="Iruegas-Bocardo F."/>
            <person name="Weisberg A.K."/>
            <person name="Riutta E.R."/>
            <person name="Kilday K."/>
            <person name="Bonkowski J.C."/>
            <person name="Creswell T."/>
            <person name="Daughtrey M.L."/>
            <person name="Rane K."/>
            <person name="Grunwald N.J."/>
            <person name="Chang J.H."/>
            <person name="Putnam M.L."/>
        </authorList>
    </citation>
    <scope>NUCLEOTIDE SEQUENCE [LARGE SCALE GENOMIC DNA]</scope>
    <source>
        <strain evidence="1 2">22-323</strain>
    </source>
</reference>
<proteinExistence type="predicted"/>
<dbReference type="RefSeq" id="WP_316694775.1">
    <property type="nucleotide sequence ID" value="NZ_CP103836.1"/>
</dbReference>
<dbReference type="EMBL" id="CP103836">
    <property type="protein sequence ID" value="WOB48867.1"/>
    <property type="molecule type" value="Genomic_DNA"/>
</dbReference>
<dbReference type="Proteomes" id="UP001302716">
    <property type="component" value="Chromosome"/>
</dbReference>
<keyword evidence="2" id="KW-1185">Reference proteome</keyword>
<organism evidence="1 2">
    <name type="scientific">Xanthomonas hydrangeae</name>
    <dbReference type="NCBI Taxonomy" id="2775159"/>
    <lineage>
        <taxon>Bacteria</taxon>
        <taxon>Pseudomonadati</taxon>
        <taxon>Pseudomonadota</taxon>
        <taxon>Gammaproteobacteria</taxon>
        <taxon>Lysobacterales</taxon>
        <taxon>Lysobacteraceae</taxon>
        <taxon>Xanthomonas</taxon>
    </lineage>
</organism>
<dbReference type="AlphaFoldDB" id="A0AAU0B7J0"/>
<gene>
    <name evidence="1" type="ORF">NYR97_16750</name>
</gene>
<accession>A0AAU0B7J0</accession>
<sequence length="239" mass="26715">MTNISKSESFEDGFLRAALEVIAKRDERNAIIDARDFASLRKMLDQSPGTTRFTQAMAEFYLGIPRRQFDQFKREHGNPFLISKSTPRSITKVELLTWYAQVTKAREKIQEPISGNFGRTGKGIPFIVIRASAGKIKSVISHAGITGLDMSVIEEAFQQGATILALTIDQALALPWRSNAEEKHWRNAYRSHLMTVHASKMAWLDRQELDEDTKPVSAVGRLTTIDCLAHLVARVAGDG</sequence>